<accession>A0A4Q9NEK2</accession>
<protein>
    <submittedName>
        <fullName evidence="1">Uncharacterized protein</fullName>
    </submittedName>
</protein>
<organism evidence="1 2">
    <name type="scientific">Dichomitus squalens</name>
    <dbReference type="NCBI Taxonomy" id="114155"/>
    <lineage>
        <taxon>Eukaryota</taxon>
        <taxon>Fungi</taxon>
        <taxon>Dikarya</taxon>
        <taxon>Basidiomycota</taxon>
        <taxon>Agaricomycotina</taxon>
        <taxon>Agaricomycetes</taxon>
        <taxon>Polyporales</taxon>
        <taxon>Polyporaceae</taxon>
        <taxon>Dichomitus</taxon>
    </lineage>
</organism>
<gene>
    <name evidence="1" type="ORF">BD310DRAFT_941196</name>
</gene>
<dbReference type="EMBL" id="ML145272">
    <property type="protein sequence ID" value="TBU51999.1"/>
    <property type="molecule type" value="Genomic_DNA"/>
</dbReference>
<dbReference type="Proteomes" id="UP000292082">
    <property type="component" value="Unassembled WGS sequence"/>
</dbReference>
<proteinExistence type="predicted"/>
<reference evidence="1 2" key="1">
    <citation type="submission" date="2019-01" db="EMBL/GenBank/DDBJ databases">
        <title>Draft genome sequences of three monokaryotic isolates of the white-rot basidiomycete fungus Dichomitus squalens.</title>
        <authorList>
            <consortium name="DOE Joint Genome Institute"/>
            <person name="Lopez S.C."/>
            <person name="Andreopoulos B."/>
            <person name="Pangilinan J."/>
            <person name="Lipzen A."/>
            <person name="Riley R."/>
            <person name="Ahrendt S."/>
            <person name="Ng V."/>
            <person name="Barry K."/>
            <person name="Daum C."/>
            <person name="Grigoriev I.V."/>
            <person name="Hilden K.S."/>
            <person name="Makela M.R."/>
            <person name="de Vries R.P."/>
        </authorList>
    </citation>
    <scope>NUCLEOTIDE SEQUENCE [LARGE SCALE GENOMIC DNA]</scope>
    <source>
        <strain evidence="1 2">CBS 464.89</strain>
    </source>
</reference>
<dbReference type="AlphaFoldDB" id="A0A4Q9NEK2"/>
<name>A0A4Q9NEK2_9APHY</name>
<evidence type="ECO:0000313" key="2">
    <source>
        <dbReference type="Proteomes" id="UP000292082"/>
    </source>
</evidence>
<keyword evidence="2" id="KW-1185">Reference proteome</keyword>
<evidence type="ECO:0000313" key="1">
    <source>
        <dbReference type="EMBL" id="TBU51999.1"/>
    </source>
</evidence>
<dbReference type="STRING" id="114155.A0A4Q9NEK2"/>
<sequence>MSNETPSLNAAGTFAGPASIGFYFAALVVEIVFFGAFVGTYAYGSWLILCRAHPATRRQTSTVVLFAANTLMFLLSLVHLALDIDIARIGFLTAPKSLQEAKFVLYVTQTLIGDGFMIYRLYRVYSRHWPVTIVPSLLLILTAVIGYASSFLGVAGFYMSVAFYGLSLIVNVICTVCILLKVFRISRDFNGVYLQGHKLKLWKVLEATVQSTAIYSAAAVSLVITFVNSTAVGYPTCLDVFPALIGLVFSLITIRIATNLIRDEARPDSNFRLTETVRSRQTASSVTYVEHEPHPSILQALGSQKGAMQAYKDKVGDDVIEMSKHVSKSATTSEVSLPLSRLNFQEVCDGDVKQGEAV</sequence>